<dbReference type="Gene3D" id="3.30.700.10">
    <property type="entry name" value="Glycoprotein, Type 4 Pilin"/>
    <property type="match status" value="1"/>
</dbReference>
<dbReference type="SUPFAM" id="SSF54523">
    <property type="entry name" value="Pili subunits"/>
    <property type="match status" value="1"/>
</dbReference>
<dbReference type="InterPro" id="IPR045584">
    <property type="entry name" value="Pilin-like"/>
</dbReference>
<dbReference type="AlphaFoldDB" id="A0A0G0BT33"/>
<dbReference type="GO" id="GO:0015627">
    <property type="term" value="C:type II protein secretion system complex"/>
    <property type="evidence" value="ECO:0007669"/>
    <property type="project" value="InterPro"/>
</dbReference>
<dbReference type="Proteomes" id="UP000034923">
    <property type="component" value="Unassembled WGS sequence"/>
</dbReference>
<keyword evidence="2" id="KW-0472">Membrane</keyword>
<protein>
    <recommendedName>
        <fullName evidence="5">General secretion pathway protein G</fullName>
    </recommendedName>
</protein>
<feature type="transmembrane region" description="Helical" evidence="2">
    <location>
        <begin position="12"/>
        <end position="38"/>
    </location>
</feature>
<dbReference type="InterPro" id="IPR000983">
    <property type="entry name" value="Bac_GSPG_pilin"/>
</dbReference>
<sequence>MLRQTRNHRHLSLGFTLIELLVVIAIISLLSSVVFASLNSARAKARDAKRISEIKQIQKGLELYINTYGSLPVPIDYGRSNVSPGWWDGWWDLSTNTAGAGFLSFLVTDGIFSKSPIDPQNTPAGHNGFPNFAGARYFYFNVPAGYNYQGGSCILNLGTYMIGATDLETFSSGPPYVSGSGCDCLWKDLPNMFKDSFDYIICNQF</sequence>
<accession>A0A0G0BT33</accession>
<dbReference type="PANTHER" id="PTHR30093">
    <property type="entry name" value="GENERAL SECRETION PATHWAY PROTEIN G"/>
    <property type="match status" value="1"/>
</dbReference>
<proteinExistence type="predicted"/>
<organism evidence="3 4">
    <name type="scientific">Candidatus Nomurabacteria bacterium GW2011_GWB1_35_20</name>
    <dbReference type="NCBI Taxonomy" id="1618740"/>
    <lineage>
        <taxon>Bacteria</taxon>
        <taxon>Candidatus Nomuraibacteriota</taxon>
    </lineage>
</organism>
<evidence type="ECO:0000313" key="4">
    <source>
        <dbReference type="Proteomes" id="UP000034923"/>
    </source>
</evidence>
<evidence type="ECO:0000256" key="1">
    <source>
        <dbReference type="ARBA" id="ARBA00022481"/>
    </source>
</evidence>
<comment type="caution">
    <text evidence="3">The sequence shown here is derived from an EMBL/GenBank/DDBJ whole genome shotgun (WGS) entry which is preliminary data.</text>
</comment>
<evidence type="ECO:0000313" key="3">
    <source>
        <dbReference type="EMBL" id="KKP72614.1"/>
    </source>
</evidence>
<evidence type="ECO:0008006" key="5">
    <source>
        <dbReference type="Google" id="ProtNLM"/>
    </source>
</evidence>
<reference evidence="3 4" key="1">
    <citation type="journal article" date="2015" name="Nature">
        <title>rRNA introns, odd ribosomes, and small enigmatic genomes across a large radiation of phyla.</title>
        <authorList>
            <person name="Brown C.T."/>
            <person name="Hug L.A."/>
            <person name="Thomas B.C."/>
            <person name="Sharon I."/>
            <person name="Castelle C.J."/>
            <person name="Singh A."/>
            <person name="Wilkins M.J."/>
            <person name="Williams K.H."/>
            <person name="Banfield J.F."/>
        </authorList>
    </citation>
    <scope>NUCLEOTIDE SEQUENCE [LARGE SCALE GENOMIC DNA]</scope>
</reference>
<dbReference type="NCBIfam" id="TIGR02532">
    <property type="entry name" value="IV_pilin_GFxxxE"/>
    <property type="match status" value="1"/>
</dbReference>
<evidence type="ECO:0000256" key="2">
    <source>
        <dbReference type="SAM" id="Phobius"/>
    </source>
</evidence>
<gene>
    <name evidence="3" type="ORF">UR70_C0006G0065</name>
</gene>
<dbReference type="Pfam" id="PF07963">
    <property type="entry name" value="N_methyl"/>
    <property type="match status" value="1"/>
</dbReference>
<dbReference type="PRINTS" id="PR00813">
    <property type="entry name" value="BCTERIALGSPG"/>
</dbReference>
<dbReference type="GO" id="GO:0015628">
    <property type="term" value="P:protein secretion by the type II secretion system"/>
    <property type="evidence" value="ECO:0007669"/>
    <property type="project" value="InterPro"/>
</dbReference>
<keyword evidence="2" id="KW-0812">Transmembrane</keyword>
<dbReference type="InterPro" id="IPR012902">
    <property type="entry name" value="N_methyl_site"/>
</dbReference>
<name>A0A0G0BT33_9BACT</name>
<dbReference type="EMBL" id="LBQE01000006">
    <property type="protein sequence ID" value="KKP72614.1"/>
    <property type="molecule type" value="Genomic_DNA"/>
</dbReference>
<keyword evidence="2" id="KW-1133">Transmembrane helix</keyword>
<keyword evidence="1" id="KW-0488">Methylation</keyword>